<keyword evidence="1" id="KW-1133">Transmembrane helix</keyword>
<reference evidence="2" key="2">
    <citation type="journal article" date="2021" name="Microbiome">
        <title>Successional dynamics and alternative stable states in a saline activated sludge microbial community over 9 years.</title>
        <authorList>
            <person name="Wang Y."/>
            <person name="Ye J."/>
            <person name="Ju F."/>
            <person name="Liu L."/>
            <person name="Boyd J.A."/>
            <person name="Deng Y."/>
            <person name="Parks D.H."/>
            <person name="Jiang X."/>
            <person name="Yin X."/>
            <person name="Woodcroft B.J."/>
            <person name="Tyson G.W."/>
            <person name="Hugenholtz P."/>
            <person name="Polz M.F."/>
            <person name="Zhang T."/>
        </authorList>
    </citation>
    <scope>NUCLEOTIDE SEQUENCE</scope>
    <source>
        <strain evidence="2">HKST-UBA15</strain>
    </source>
</reference>
<sequence length="175" mass="20149">MGNSRILLIFLLLVFLVITGFLFYKFSDEDQTQISTNPAPTNIIEEAEESDFIEEEKVDESKHDLKISIISPEGEAFETSQARFYKALAEGNFKYDNQVKCNWEFYLNQNNDETLYQTMENKSILSDESQDVCGFTSTFIEDAGVLRVKLTMTVYDRLNENIESVTAERIYTVAK</sequence>
<gene>
    <name evidence="2" type="ORF">KC675_03770</name>
</gene>
<organism evidence="2 3">
    <name type="scientific">Candidatus Dojkabacteria bacterium</name>
    <dbReference type="NCBI Taxonomy" id="2099670"/>
    <lineage>
        <taxon>Bacteria</taxon>
        <taxon>Candidatus Dojkabacteria</taxon>
    </lineage>
</organism>
<feature type="transmembrane region" description="Helical" evidence="1">
    <location>
        <begin position="6"/>
        <end position="24"/>
    </location>
</feature>
<keyword evidence="1" id="KW-0472">Membrane</keyword>
<dbReference type="AlphaFoldDB" id="A0A955KZV6"/>
<evidence type="ECO:0000256" key="1">
    <source>
        <dbReference type="SAM" id="Phobius"/>
    </source>
</evidence>
<name>A0A955KZV6_9BACT</name>
<dbReference type="EMBL" id="JAGQLL010000044">
    <property type="protein sequence ID" value="MCA9380267.1"/>
    <property type="molecule type" value="Genomic_DNA"/>
</dbReference>
<evidence type="ECO:0000313" key="2">
    <source>
        <dbReference type="EMBL" id="MCA9380267.1"/>
    </source>
</evidence>
<dbReference type="Proteomes" id="UP000745577">
    <property type="component" value="Unassembled WGS sequence"/>
</dbReference>
<evidence type="ECO:0000313" key="3">
    <source>
        <dbReference type="Proteomes" id="UP000745577"/>
    </source>
</evidence>
<reference evidence="2" key="1">
    <citation type="submission" date="2020-04" db="EMBL/GenBank/DDBJ databases">
        <authorList>
            <person name="Zhang T."/>
        </authorList>
    </citation>
    <scope>NUCLEOTIDE SEQUENCE</scope>
    <source>
        <strain evidence="2">HKST-UBA15</strain>
    </source>
</reference>
<proteinExistence type="predicted"/>
<accession>A0A955KZV6</accession>
<protein>
    <submittedName>
        <fullName evidence="2">Uncharacterized protein</fullName>
    </submittedName>
</protein>
<keyword evidence="1" id="KW-0812">Transmembrane</keyword>
<comment type="caution">
    <text evidence="2">The sequence shown here is derived from an EMBL/GenBank/DDBJ whole genome shotgun (WGS) entry which is preliminary data.</text>
</comment>